<name>A0ABN7US53_GIGMA</name>
<keyword evidence="2" id="KW-1185">Reference proteome</keyword>
<gene>
    <name evidence="1" type="ORF">GMARGA_LOCUS9693</name>
</gene>
<organism evidence="1 2">
    <name type="scientific">Gigaspora margarita</name>
    <dbReference type="NCBI Taxonomy" id="4874"/>
    <lineage>
        <taxon>Eukaryota</taxon>
        <taxon>Fungi</taxon>
        <taxon>Fungi incertae sedis</taxon>
        <taxon>Mucoromycota</taxon>
        <taxon>Glomeromycotina</taxon>
        <taxon>Glomeromycetes</taxon>
        <taxon>Diversisporales</taxon>
        <taxon>Gigasporaceae</taxon>
        <taxon>Gigaspora</taxon>
    </lineage>
</organism>
<evidence type="ECO:0000313" key="2">
    <source>
        <dbReference type="Proteomes" id="UP000789901"/>
    </source>
</evidence>
<reference evidence="1 2" key="1">
    <citation type="submission" date="2021-06" db="EMBL/GenBank/DDBJ databases">
        <authorList>
            <person name="Kallberg Y."/>
            <person name="Tangrot J."/>
            <person name="Rosling A."/>
        </authorList>
    </citation>
    <scope>NUCLEOTIDE SEQUENCE [LARGE SCALE GENOMIC DNA]</scope>
    <source>
        <strain evidence="1 2">120-4 pot B 10/14</strain>
    </source>
</reference>
<dbReference type="EMBL" id="CAJVQB010005269">
    <property type="protein sequence ID" value="CAG8657419.1"/>
    <property type="molecule type" value="Genomic_DNA"/>
</dbReference>
<accession>A0ABN7US53</accession>
<sequence>MTFHRAEKQRFKKFSIFNKKSIAPVDITMPPKITCLSLLQGVQCCCPTKKPIIVKNSPTILNESPLKKRITTESKQKDHKRFGIYVSPECGDKFVPAKFELSKNRQRVCIDANENPYLPTPKDLPGSIHKYPTSELKLLNFKINYYWKSLLTSHYMTIPYGITFKSFLRYCQQEVEFMIPNDCIALVHTENFQDDDKNFVLTEKEFNNNYLKKALELMYLFEKNALKVVDCEDIWKIIMENWNHQQDNFIDVTLFSAEML</sequence>
<comment type="caution">
    <text evidence="1">The sequence shown here is derived from an EMBL/GenBank/DDBJ whole genome shotgun (WGS) entry which is preliminary data.</text>
</comment>
<protein>
    <submittedName>
        <fullName evidence="1">8284_t:CDS:1</fullName>
    </submittedName>
</protein>
<proteinExistence type="predicted"/>
<dbReference type="Proteomes" id="UP000789901">
    <property type="component" value="Unassembled WGS sequence"/>
</dbReference>
<evidence type="ECO:0000313" key="1">
    <source>
        <dbReference type="EMBL" id="CAG8657419.1"/>
    </source>
</evidence>